<sequence>MTDTMWCRGPDDGGVWVREHVALGHRRLAIIDLAGGVQPMTLETPEGEIALTYSGEVYNFAVLREELRALGHEFGTTSDTEVVLRGYLEWGTDFAEKLHGMYAFAIWDGRVDKLVLIRDRLGIKPLYFYPTQDGVLFGSEPRAILAHPDAEAVLNLVGLREMFGACKTPGHGVWTGMHEVRPGGLVEFDRDGQRERIYWRLTPREHTADLETTIAEIHDLISEITRDQLVADVPRCVLLSGGLDSSSLTAVAARELAGQGERARSFTVDFTGLTENFQADTMRGTPDAPYAQAVAEHVNSEHQAIVLSPDAMLDAETRSSVVAARGFPIGIADVDVSLYLLFKAIKERSTVALSGEGADEVFAGYPWFHVPAIREAEIFPWMVPLVEMLEEAEVDEVLNDDLSAALDMETYIQDQYQVAIAEVDRLEGESDEEHATRVLKYLHLTRFLPLLLDRKDRISMAVGLEVRVPFCDHRLVEYVYNVPWEMMTFDGREKSLLRAATGPLLPASVAERVKSPYPATQDPRYAAELQRMAKEFLAADNHPVFSIMNRKWMEETVAMDPVGMPEVVRENLDRAIDVATWLDIYRPRLDLG</sequence>
<keyword evidence="12" id="KW-0436">Ligase</keyword>
<dbReference type="SUPFAM" id="SSF56235">
    <property type="entry name" value="N-terminal nucleophile aminohydrolases (Ntn hydrolases)"/>
    <property type="match status" value="1"/>
</dbReference>
<dbReference type="GO" id="GO:0005524">
    <property type="term" value="F:ATP binding"/>
    <property type="evidence" value="ECO:0007669"/>
    <property type="project" value="UniProtKB-KW"/>
</dbReference>
<dbReference type="PROSITE" id="PS51278">
    <property type="entry name" value="GATASE_TYPE_2"/>
    <property type="match status" value="1"/>
</dbReference>
<feature type="binding site" evidence="9">
    <location>
        <position position="79"/>
    </location>
    <ligand>
        <name>L-glutamine</name>
        <dbReference type="ChEBI" id="CHEBI:58359"/>
    </ligand>
</feature>
<dbReference type="InterPro" id="IPR017932">
    <property type="entry name" value="GATase_2_dom"/>
</dbReference>
<evidence type="ECO:0000313" key="13">
    <source>
        <dbReference type="Proteomes" id="UP000533598"/>
    </source>
</evidence>
<evidence type="ECO:0000256" key="2">
    <source>
        <dbReference type="ARBA" id="ARBA00005752"/>
    </source>
</evidence>
<dbReference type="CDD" id="cd01991">
    <property type="entry name" value="Asn_synthase_B_C"/>
    <property type="match status" value="1"/>
</dbReference>
<evidence type="ECO:0000256" key="3">
    <source>
        <dbReference type="ARBA" id="ARBA00012737"/>
    </source>
</evidence>
<gene>
    <name evidence="12" type="ORF">HNR67_006316</name>
</gene>
<dbReference type="Gene3D" id="3.60.20.10">
    <property type="entry name" value="Glutamine Phosphoribosylpyrophosphate, subunit 1, domain 1"/>
    <property type="match status" value="1"/>
</dbReference>
<evidence type="ECO:0000256" key="8">
    <source>
        <dbReference type="ARBA" id="ARBA00048741"/>
    </source>
</evidence>
<evidence type="ECO:0000256" key="4">
    <source>
        <dbReference type="ARBA" id="ARBA00022741"/>
    </source>
</evidence>
<dbReference type="CDD" id="cd00712">
    <property type="entry name" value="AsnB"/>
    <property type="match status" value="1"/>
</dbReference>
<feature type="site" description="Important for beta-aspartyl-AMP intermediate formation" evidence="10">
    <location>
        <position position="356"/>
    </location>
</feature>
<proteinExistence type="inferred from homology"/>
<feature type="binding site" evidence="9">
    <location>
        <position position="238"/>
    </location>
    <ligand>
        <name>ATP</name>
        <dbReference type="ChEBI" id="CHEBI:30616"/>
    </ligand>
</feature>
<dbReference type="InterPro" id="IPR001962">
    <property type="entry name" value="Asn_synthase"/>
</dbReference>
<evidence type="ECO:0000256" key="5">
    <source>
        <dbReference type="ARBA" id="ARBA00022840"/>
    </source>
</evidence>
<dbReference type="PANTHER" id="PTHR43284:SF1">
    <property type="entry name" value="ASPARAGINE SYNTHETASE"/>
    <property type="match status" value="1"/>
</dbReference>
<dbReference type="GO" id="GO:0006529">
    <property type="term" value="P:asparagine biosynthetic process"/>
    <property type="evidence" value="ECO:0007669"/>
    <property type="project" value="UniProtKB-KW"/>
</dbReference>
<dbReference type="AlphaFoldDB" id="A0A7W7FX27"/>
<dbReference type="Gene3D" id="3.40.50.620">
    <property type="entry name" value="HUPs"/>
    <property type="match status" value="1"/>
</dbReference>
<keyword evidence="4 9" id="KW-0547">Nucleotide-binding</keyword>
<comment type="caution">
    <text evidence="12">The sequence shown here is derived from an EMBL/GenBank/DDBJ whole genome shotgun (WGS) entry which is preliminary data.</text>
</comment>
<dbReference type="Proteomes" id="UP000533598">
    <property type="component" value="Unassembled WGS sequence"/>
</dbReference>
<evidence type="ECO:0000313" key="12">
    <source>
        <dbReference type="EMBL" id="MBB4680198.1"/>
    </source>
</evidence>
<comment type="pathway">
    <text evidence="1">Amino-acid biosynthesis; L-asparagine biosynthesis; L-asparagine from L-aspartate (L-Gln route): step 1/1.</text>
</comment>
<dbReference type="GO" id="GO:0004066">
    <property type="term" value="F:asparagine synthase (glutamine-hydrolyzing) activity"/>
    <property type="evidence" value="ECO:0007669"/>
    <property type="project" value="UniProtKB-EC"/>
</dbReference>
<dbReference type="NCBIfam" id="TIGR01536">
    <property type="entry name" value="asn_synth_AEB"/>
    <property type="match status" value="1"/>
</dbReference>
<dbReference type="EC" id="6.3.5.4" evidence="3"/>
<dbReference type="PIRSF" id="PIRSF001589">
    <property type="entry name" value="Asn_synthetase_glu-h"/>
    <property type="match status" value="1"/>
</dbReference>
<evidence type="ECO:0000256" key="1">
    <source>
        <dbReference type="ARBA" id="ARBA00005187"/>
    </source>
</evidence>
<comment type="catalytic activity">
    <reaction evidence="8">
        <text>L-aspartate + L-glutamine + ATP + H2O = L-asparagine + L-glutamate + AMP + diphosphate + H(+)</text>
        <dbReference type="Rhea" id="RHEA:12228"/>
        <dbReference type="ChEBI" id="CHEBI:15377"/>
        <dbReference type="ChEBI" id="CHEBI:15378"/>
        <dbReference type="ChEBI" id="CHEBI:29985"/>
        <dbReference type="ChEBI" id="CHEBI:29991"/>
        <dbReference type="ChEBI" id="CHEBI:30616"/>
        <dbReference type="ChEBI" id="CHEBI:33019"/>
        <dbReference type="ChEBI" id="CHEBI:58048"/>
        <dbReference type="ChEBI" id="CHEBI:58359"/>
        <dbReference type="ChEBI" id="CHEBI:456215"/>
        <dbReference type="EC" id="6.3.5.4"/>
    </reaction>
</comment>
<dbReference type="InterPro" id="IPR051786">
    <property type="entry name" value="ASN_synthetase/amidase"/>
</dbReference>
<dbReference type="GO" id="GO:0005829">
    <property type="term" value="C:cytosol"/>
    <property type="evidence" value="ECO:0007669"/>
    <property type="project" value="TreeGrafter"/>
</dbReference>
<keyword evidence="13" id="KW-1185">Reference proteome</keyword>
<dbReference type="InterPro" id="IPR006426">
    <property type="entry name" value="Asn_synth_AEB"/>
</dbReference>
<evidence type="ECO:0000259" key="11">
    <source>
        <dbReference type="PROSITE" id="PS51278"/>
    </source>
</evidence>
<protein>
    <recommendedName>
        <fullName evidence="3">asparagine synthase (glutamine-hydrolyzing)</fullName>
        <ecNumber evidence="3">6.3.5.4</ecNumber>
    </recommendedName>
</protein>
<dbReference type="Pfam" id="PF13537">
    <property type="entry name" value="GATase_7"/>
    <property type="match status" value="1"/>
</dbReference>
<evidence type="ECO:0000256" key="6">
    <source>
        <dbReference type="ARBA" id="ARBA00022888"/>
    </source>
</evidence>
<accession>A0A7W7FX27</accession>
<dbReference type="EMBL" id="JACHMH010000001">
    <property type="protein sequence ID" value="MBB4680198.1"/>
    <property type="molecule type" value="Genomic_DNA"/>
</dbReference>
<evidence type="ECO:0000256" key="7">
    <source>
        <dbReference type="ARBA" id="ARBA00022962"/>
    </source>
</evidence>
<organism evidence="12 13">
    <name type="scientific">Crossiella cryophila</name>
    <dbReference type="NCBI Taxonomy" id="43355"/>
    <lineage>
        <taxon>Bacteria</taxon>
        <taxon>Bacillati</taxon>
        <taxon>Actinomycetota</taxon>
        <taxon>Actinomycetes</taxon>
        <taxon>Pseudonocardiales</taxon>
        <taxon>Pseudonocardiaceae</taxon>
        <taxon>Crossiella</taxon>
    </lineage>
</organism>
<reference evidence="12 13" key="1">
    <citation type="submission" date="2020-08" db="EMBL/GenBank/DDBJ databases">
        <title>Sequencing the genomes of 1000 actinobacteria strains.</title>
        <authorList>
            <person name="Klenk H.-P."/>
        </authorList>
    </citation>
    <scope>NUCLEOTIDE SEQUENCE [LARGE SCALE GENOMIC DNA]</scope>
    <source>
        <strain evidence="12 13">DSM 44230</strain>
    </source>
</reference>
<feature type="domain" description="Glutamine amidotransferase type-2" evidence="11">
    <location>
        <begin position="1"/>
        <end position="191"/>
    </location>
</feature>
<keyword evidence="7" id="KW-0315">Glutamine amidotransferase</keyword>
<dbReference type="InterPro" id="IPR029055">
    <property type="entry name" value="Ntn_hydrolases_N"/>
</dbReference>
<dbReference type="InterPro" id="IPR014729">
    <property type="entry name" value="Rossmann-like_a/b/a_fold"/>
</dbReference>
<evidence type="ECO:0000256" key="10">
    <source>
        <dbReference type="PIRSR" id="PIRSR001589-3"/>
    </source>
</evidence>
<dbReference type="InterPro" id="IPR033738">
    <property type="entry name" value="AsnB_N"/>
</dbReference>
<dbReference type="SUPFAM" id="SSF52402">
    <property type="entry name" value="Adenine nucleotide alpha hydrolases-like"/>
    <property type="match status" value="1"/>
</dbReference>
<keyword evidence="6" id="KW-0061">Asparagine biosynthesis</keyword>
<dbReference type="PANTHER" id="PTHR43284">
    <property type="entry name" value="ASPARAGINE SYNTHETASE (GLUTAMINE-HYDROLYZING)"/>
    <property type="match status" value="1"/>
</dbReference>
<keyword evidence="5 9" id="KW-0067">ATP-binding</keyword>
<feature type="binding site" evidence="9">
    <location>
        <position position="268"/>
    </location>
    <ligand>
        <name>ATP</name>
        <dbReference type="ChEBI" id="CHEBI:30616"/>
    </ligand>
</feature>
<evidence type="ECO:0000256" key="9">
    <source>
        <dbReference type="PIRSR" id="PIRSR001589-2"/>
    </source>
</evidence>
<dbReference type="Pfam" id="PF00733">
    <property type="entry name" value="Asn_synthase"/>
    <property type="match status" value="1"/>
</dbReference>
<name>A0A7W7FX27_9PSEU</name>
<feature type="binding site" evidence="9">
    <location>
        <begin position="354"/>
        <end position="355"/>
    </location>
    <ligand>
        <name>ATP</name>
        <dbReference type="ChEBI" id="CHEBI:30616"/>
    </ligand>
</feature>
<keyword evidence="6" id="KW-0028">Amino-acid biosynthesis</keyword>
<comment type="similarity">
    <text evidence="2">Belongs to the asparagine synthetase family.</text>
</comment>